<evidence type="ECO:0000259" key="4">
    <source>
        <dbReference type="Pfam" id="PF22725"/>
    </source>
</evidence>
<sequence>MVGKPVRWGIMGTGGIAGVFAEDLRLTDSGTVVAVGSRSRDSADGFADRFGVGTRHGSYEDLANDPDVDVVYVATPHPMHHANTLLALEAGKPVLVEKPFTMNAAEARELVAVARERGLFLMEAMWTRFLPHVRRIRELLGDLGDLVTVIADHGQWFAEDPAFRLFAPELGGGALLDLGVYPVSFASMVLGAPNRVVSLSDPAFTGVDAQTSMLLGHASGAQAVLSCSLCAVGPTTATIVGTDARIEIEGAFYAPTSFTVIPRRGERTRFEYTDEGRGLRHEADEVALRLRAGEIESPLMPLDETVSIMATMDEVLAQTATAK</sequence>
<dbReference type="AlphaFoldDB" id="A0A1H8YLS3"/>
<evidence type="ECO:0000313" key="6">
    <source>
        <dbReference type="Proteomes" id="UP000198582"/>
    </source>
</evidence>
<dbReference type="GO" id="GO:0016491">
    <property type="term" value="F:oxidoreductase activity"/>
    <property type="evidence" value="ECO:0007669"/>
    <property type="project" value="UniProtKB-KW"/>
</dbReference>
<organism evidence="5 6">
    <name type="scientific">Amycolatopsis saalfeldensis</name>
    <dbReference type="NCBI Taxonomy" id="394193"/>
    <lineage>
        <taxon>Bacteria</taxon>
        <taxon>Bacillati</taxon>
        <taxon>Actinomycetota</taxon>
        <taxon>Actinomycetes</taxon>
        <taxon>Pseudonocardiales</taxon>
        <taxon>Pseudonocardiaceae</taxon>
        <taxon>Amycolatopsis</taxon>
    </lineage>
</organism>
<dbReference type="InterPro" id="IPR000683">
    <property type="entry name" value="Gfo/Idh/MocA-like_OxRdtase_N"/>
</dbReference>
<evidence type="ECO:0000256" key="1">
    <source>
        <dbReference type="ARBA" id="ARBA00010928"/>
    </source>
</evidence>
<dbReference type="SUPFAM" id="SSF55347">
    <property type="entry name" value="Glyceraldehyde-3-phosphate dehydrogenase-like, C-terminal domain"/>
    <property type="match status" value="1"/>
</dbReference>
<dbReference type="Gene3D" id="3.40.50.720">
    <property type="entry name" value="NAD(P)-binding Rossmann-like Domain"/>
    <property type="match status" value="1"/>
</dbReference>
<dbReference type="Pfam" id="PF01408">
    <property type="entry name" value="GFO_IDH_MocA"/>
    <property type="match status" value="1"/>
</dbReference>
<dbReference type="RefSeq" id="WP_091627221.1">
    <property type="nucleotide sequence ID" value="NZ_FOEF01000023.1"/>
</dbReference>
<dbReference type="PANTHER" id="PTHR22604">
    <property type="entry name" value="OXIDOREDUCTASES"/>
    <property type="match status" value="1"/>
</dbReference>
<dbReference type="Proteomes" id="UP000198582">
    <property type="component" value="Unassembled WGS sequence"/>
</dbReference>
<dbReference type="OrthoDB" id="9815825at2"/>
<feature type="domain" description="GFO/IDH/MocA-like oxidoreductase" evidence="4">
    <location>
        <begin position="135"/>
        <end position="247"/>
    </location>
</feature>
<keyword evidence="2" id="KW-0560">Oxidoreductase</keyword>
<dbReference type="InterPro" id="IPR050984">
    <property type="entry name" value="Gfo/Idh/MocA_domain"/>
</dbReference>
<accession>A0A1H8YLS3</accession>
<dbReference type="EMBL" id="FOEF01000023">
    <property type="protein sequence ID" value="SEP53023.1"/>
    <property type="molecule type" value="Genomic_DNA"/>
</dbReference>
<dbReference type="GO" id="GO:0000166">
    <property type="term" value="F:nucleotide binding"/>
    <property type="evidence" value="ECO:0007669"/>
    <property type="project" value="InterPro"/>
</dbReference>
<gene>
    <name evidence="5" type="ORF">SAMN04489732_123152</name>
</gene>
<comment type="similarity">
    <text evidence="1">Belongs to the Gfo/Idh/MocA family.</text>
</comment>
<dbReference type="SUPFAM" id="SSF51735">
    <property type="entry name" value="NAD(P)-binding Rossmann-fold domains"/>
    <property type="match status" value="1"/>
</dbReference>
<dbReference type="InterPro" id="IPR055170">
    <property type="entry name" value="GFO_IDH_MocA-like_dom"/>
</dbReference>
<evidence type="ECO:0000259" key="3">
    <source>
        <dbReference type="Pfam" id="PF01408"/>
    </source>
</evidence>
<evidence type="ECO:0000313" key="5">
    <source>
        <dbReference type="EMBL" id="SEP53023.1"/>
    </source>
</evidence>
<feature type="domain" description="Gfo/Idh/MocA-like oxidoreductase N-terminal" evidence="3">
    <location>
        <begin position="6"/>
        <end position="122"/>
    </location>
</feature>
<protein>
    <submittedName>
        <fullName evidence="5">Predicted dehydrogenase</fullName>
    </submittedName>
</protein>
<keyword evidence="6" id="KW-1185">Reference proteome</keyword>
<dbReference type="STRING" id="394193.SAMN04489732_123152"/>
<dbReference type="Gene3D" id="3.30.360.10">
    <property type="entry name" value="Dihydrodipicolinate Reductase, domain 2"/>
    <property type="match status" value="1"/>
</dbReference>
<dbReference type="Pfam" id="PF22725">
    <property type="entry name" value="GFO_IDH_MocA_C3"/>
    <property type="match status" value="1"/>
</dbReference>
<reference evidence="6" key="1">
    <citation type="submission" date="2016-10" db="EMBL/GenBank/DDBJ databases">
        <authorList>
            <person name="Varghese N."/>
            <person name="Submissions S."/>
        </authorList>
    </citation>
    <scope>NUCLEOTIDE SEQUENCE [LARGE SCALE GENOMIC DNA]</scope>
    <source>
        <strain evidence="6">DSM 44993</strain>
    </source>
</reference>
<evidence type="ECO:0000256" key="2">
    <source>
        <dbReference type="ARBA" id="ARBA00023002"/>
    </source>
</evidence>
<dbReference type="InterPro" id="IPR036291">
    <property type="entry name" value="NAD(P)-bd_dom_sf"/>
</dbReference>
<proteinExistence type="inferred from homology"/>
<dbReference type="PANTHER" id="PTHR22604:SF105">
    <property type="entry name" value="TRANS-1,2-DIHYDROBENZENE-1,2-DIOL DEHYDROGENASE"/>
    <property type="match status" value="1"/>
</dbReference>
<name>A0A1H8YLS3_9PSEU</name>